<dbReference type="Pfam" id="PF05006">
    <property type="entry name" value="PIF3"/>
    <property type="match status" value="1"/>
</dbReference>
<sequence length="222" mass="25169">MITTINMCIVFILALVCIVLYILFKNDLKNINYDFTKSRSVNFPGRFSENLKRDCNIERVLSMLDSQCDDICLGPDTFRSSNGVCVNTVVFEKSVPLDECNPKLGVVAYLIGDTQLGRTRLQCLSIDPGIQPNNPKAKNIICGENDDDGFTNINYLESFPQIDTCRCEYTNQTPIVIANTESIRKRAVCVDKKSLKLFQYNRLTLEDQTGRKTEKGSRIERN</sequence>
<protein>
    <submittedName>
        <fullName evidence="2">PIF-3</fullName>
    </submittedName>
</protein>
<organism evidence="2">
    <name type="scientific">Nilaparvata lugens endogenous nudivirus</name>
    <dbReference type="NCBI Taxonomy" id="1487700"/>
    <lineage>
        <taxon>Viruses</taxon>
        <taxon>Viruses incertae sedis</taxon>
        <taxon>Naldaviricetes</taxon>
        <taxon>Lefavirales</taxon>
        <taxon>Nudiviridae</taxon>
    </lineage>
</organism>
<keyword evidence="1" id="KW-0472">Membrane</keyword>
<evidence type="ECO:0000313" key="2">
    <source>
        <dbReference type="EMBL" id="AHW98299.1"/>
    </source>
</evidence>
<keyword evidence="1" id="KW-1133">Transmembrane helix</keyword>
<name>X5GF53_9VIRU</name>
<reference evidence="2" key="1">
    <citation type="journal article" date="2014" name="J. Virol.">
        <title>Brown planthopper nudivirus DNA integrated in its host genome.</title>
        <authorList>
            <person name="Cheng R.L."/>
            <person name="Xi Y."/>
            <person name="Lou Y.H."/>
            <person name="Wang Z."/>
            <person name="Xu J.Y."/>
            <person name="Xu H.J."/>
            <person name="Zhang C.X."/>
        </authorList>
    </citation>
    <scope>NUCLEOTIDE SEQUENCE</scope>
    <source>
        <strain evidence="2">Hangzhou</strain>
    </source>
</reference>
<dbReference type="InterPro" id="IPR007703">
    <property type="entry name" value="PIF3"/>
</dbReference>
<feature type="transmembrane region" description="Helical" evidence="1">
    <location>
        <begin position="7"/>
        <end position="24"/>
    </location>
</feature>
<dbReference type="EMBL" id="KJ566581">
    <property type="protein sequence ID" value="AHW98299.1"/>
    <property type="molecule type" value="Genomic_DNA"/>
</dbReference>
<accession>X5GF53</accession>
<keyword evidence="1" id="KW-0812">Transmembrane</keyword>
<proteinExistence type="predicted"/>
<reference evidence="2" key="2">
    <citation type="submission" date="2014-03" db="EMBL/GenBank/DDBJ databases">
        <authorList>
            <person name="Cheng R."/>
            <person name="Zhang C.-X."/>
        </authorList>
    </citation>
    <scope>NUCLEOTIDE SEQUENCE</scope>
    <source>
        <strain evidence="2">Hangzhou</strain>
    </source>
</reference>
<evidence type="ECO:0000256" key="1">
    <source>
        <dbReference type="SAM" id="Phobius"/>
    </source>
</evidence>